<feature type="repeat" description="TPR" evidence="1">
    <location>
        <begin position="274"/>
        <end position="307"/>
    </location>
</feature>
<dbReference type="InterPro" id="IPR019734">
    <property type="entry name" value="TPR_rpt"/>
</dbReference>
<keyword evidence="3" id="KW-1133">Transmembrane helix</keyword>
<evidence type="ECO:0000256" key="2">
    <source>
        <dbReference type="SAM" id="Coils"/>
    </source>
</evidence>
<evidence type="ECO:0000313" key="5">
    <source>
        <dbReference type="Proteomes" id="UP000306229"/>
    </source>
</evidence>
<gene>
    <name evidence="4" type="ORF">FF125_18540</name>
</gene>
<dbReference type="Pfam" id="PF13424">
    <property type="entry name" value="TPR_12"/>
    <property type="match status" value="1"/>
</dbReference>
<organism evidence="4 5">
    <name type="scientific">Aureibaculum algae</name>
    <dbReference type="NCBI Taxonomy" id="2584122"/>
    <lineage>
        <taxon>Bacteria</taxon>
        <taxon>Pseudomonadati</taxon>
        <taxon>Bacteroidota</taxon>
        <taxon>Flavobacteriia</taxon>
        <taxon>Flavobacteriales</taxon>
        <taxon>Flavobacteriaceae</taxon>
        <taxon>Aureibaculum</taxon>
    </lineage>
</organism>
<keyword evidence="3" id="KW-0812">Transmembrane</keyword>
<dbReference type="InterPro" id="IPR011990">
    <property type="entry name" value="TPR-like_helical_dom_sf"/>
</dbReference>
<dbReference type="OrthoDB" id="1090267at2"/>
<dbReference type="GO" id="GO:0003677">
    <property type="term" value="F:DNA binding"/>
    <property type="evidence" value="ECO:0007669"/>
    <property type="project" value="InterPro"/>
</dbReference>
<name>A0A5B7TZZ4_9FLAO</name>
<dbReference type="RefSeq" id="WP_138951287.1">
    <property type="nucleotide sequence ID" value="NZ_CP040749.1"/>
</dbReference>
<dbReference type="PROSITE" id="PS50005">
    <property type="entry name" value="TPR"/>
    <property type="match status" value="1"/>
</dbReference>
<dbReference type="SMART" id="SM00028">
    <property type="entry name" value="TPR"/>
    <property type="match status" value="3"/>
</dbReference>
<dbReference type="InterPro" id="IPR016032">
    <property type="entry name" value="Sig_transdc_resp-reg_C-effctor"/>
</dbReference>
<dbReference type="GO" id="GO:0006355">
    <property type="term" value="P:regulation of DNA-templated transcription"/>
    <property type="evidence" value="ECO:0007669"/>
    <property type="project" value="InterPro"/>
</dbReference>
<evidence type="ECO:0000256" key="1">
    <source>
        <dbReference type="PROSITE-ProRule" id="PRU00339"/>
    </source>
</evidence>
<dbReference type="EMBL" id="CP040749">
    <property type="protein sequence ID" value="QCX40347.1"/>
    <property type="molecule type" value="Genomic_DNA"/>
</dbReference>
<dbReference type="Proteomes" id="UP000306229">
    <property type="component" value="Chromosome"/>
</dbReference>
<dbReference type="KEGG" id="fbe:FF125_18540"/>
<keyword evidence="3" id="KW-0472">Membrane</keyword>
<protein>
    <submittedName>
        <fullName evidence="4">Tetratricopeptide repeat protein</fullName>
    </submittedName>
</protein>
<evidence type="ECO:0000313" key="4">
    <source>
        <dbReference type="EMBL" id="QCX40347.1"/>
    </source>
</evidence>
<dbReference type="Gene3D" id="1.25.40.10">
    <property type="entry name" value="Tetratricopeptide repeat domain"/>
    <property type="match status" value="2"/>
</dbReference>
<accession>A0A5B7TZZ4</accession>
<sequence length="539" mass="63836">MGNKIFSLPIILFIFFFVVFNVGRAQDIIPPDSLFEKAEFYKFQKLDSAVYFYNKSIEFQMQKKDTSASIMGLRELSFLYSHNVDYGKSYDGYWSALLLADKSKDSISLGLLYQDLGWLYGYYKRDSAAKKYFNQSILIHKKMKASPLENYKNLRSNYFSLAVFYRDNEDFEMAKKYLDSTNQMQTFITEEIGYYAEGELAYIDHKEGRSVLAIERLRSCEYFFKETNKSYLVIIYFLLGEVYRETNSFKESEASFEESLRLCNIYHSHSNYLPRIYTSLSKLYYANNRYKEAFFSLEKAHNLNDKIFGSRSDNNQHLLEIKDDYRVEKQKQEALVKEQRLAELEHEDRVWLLKSILLSVTILFILFYAILFTRNLRLKHRSEKEVLRKKQELDQQRQNETLEIKNKQLAASALQLIEKEEFLESLKGKLAKQEDKIDTRVIERMISSVQRNPSSSWKEFEVRFTNINQSFYKNLKEKFPKLTQADQKLCALVKLNFSSKEMSSILGISIESVHTSRYRLRKKLDLDRKDSLTEFINNL</sequence>
<feature type="transmembrane region" description="Helical" evidence="3">
    <location>
        <begin position="351"/>
        <end position="372"/>
    </location>
</feature>
<keyword evidence="5" id="KW-1185">Reference proteome</keyword>
<dbReference type="Gene3D" id="1.10.10.10">
    <property type="entry name" value="Winged helix-like DNA-binding domain superfamily/Winged helix DNA-binding domain"/>
    <property type="match status" value="1"/>
</dbReference>
<feature type="coiled-coil region" evidence="2">
    <location>
        <begin position="379"/>
        <end position="436"/>
    </location>
</feature>
<keyword evidence="2" id="KW-0175">Coiled coil</keyword>
<dbReference type="InterPro" id="IPR036388">
    <property type="entry name" value="WH-like_DNA-bd_sf"/>
</dbReference>
<keyword evidence="1" id="KW-0802">TPR repeat</keyword>
<proteinExistence type="predicted"/>
<evidence type="ECO:0000256" key="3">
    <source>
        <dbReference type="SAM" id="Phobius"/>
    </source>
</evidence>
<dbReference type="AlphaFoldDB" id="A0A5B7TZZ4"/>
<dbReference type="SUPFAM" id="SSF48452">
    <property type="entry name" value="TPR-like"/>
    <property type="match status" value="1"/>
</dbReference>
<dbReference type="SUPFAM" id="SSF46894">
    <property type="entry name" value="C-terminal effector domain of the bipartite response regulators"/>
    <property type="match status" value="1"/>
</dbReference>
<reference evidence="4 5" key="1">
    <citation type="submission" date="2019-05" db="EMBL/GenBank/DDBJ databases">
        <title>Algicella ahnfeltiae gen. nov., sp. nov., a novel marine bacterium of the family Flavobacteriaceae isolated from a red alga.</title>
        <authorList>
            <person name="Nedashkovskaya O.I."/>
            <person name="Kukhlevskiy A.D."/>
            <person name="Kim S.-G."/>
            <person name="Zhukova N.V."/>
            <person name="Mikhailov V.V."/>
        </authorList>
    </citation>
    <scope>NUCLEOTIDE SEQUENCE [LARGE SCALE GENOMIC DNA]</scope>
    <source>
        <strain evidence="4 5">10Alg115</strain>
    </source>
</reference>